<accession>A0ACC4D492</accession>
<sequence length="92" mass="10250">MMMEEHINEKCRMIKEISIRTLTIIRSVAMTAKLSKIKIFQLSFGAFKSCVNCYDLMDVANPFEDISHEVHGSPAHQTLAALLSGSAIDHAL</sequence>
<organism evidence="1 2">
    <name type="scientific">Populus alba</name>
    <name type="common">White poplar</name>
    <dbReference type="NCBI Taxonomy" id="43335"/>
    <lineage>
        <taxon>Eukaryota</taxon>
        <taxon>Viridiplantae</taxon>
        <taxon>Streptophyta</taxon>
        <taxon>Embryophyta</taxon>
        <taxon>Tracheophyta</taxon>
        <taxon>Spermatophyta</taxon>
        <taxon>Magnoliopsida</taxon>
        <taxon>eudicotyledons</taxon>
        <taxon>Gunneridae</taxon>
        <taxon>Pentapetalae</taxon>
        <taxon>rosids</taxon>
        <taxon>fabids</taxon>
        <taxon>Malpighiales</taxon>
        <taxon>Salicaceae</taxon>
        <taxon>Saliceae</taxon>
        <taxon>Populus</taxon>
    </lineage>
</organism>
<dbReference type="EMBL" id="RCHU02000001">
    <property type="protein sequence ID" value="KAL3611965.1"/>
    <property type="molecule type" value="Genomic_DNA"/>
</dbReference>
<name>A0ACC4D492_POPAL</name>
<protein>
    <submittedName>
        <fullName evidence="1">Uncharacterized protein</fullName>
    </submittedName>
</protein>
<proteinExistence type="predicted"/>
<comment type="caution">
    <text evidence="1">The sequence shown here is derived from an EMBL/GenBank/DDBJ whole genome shotgun (WGS) entry which is preliminary data.</text>
</comment>
<keyword evidence="2" id="KW-1185">Reference proteome</keyword>
<reference evidence="1 2" key="1">
    <citation type="journal article" date="2024" name="Plant Biotechnol. J.">
        <title>Genome and CRISPR/Cas9 system of a widespread forest tree (Populus alba) in the world.</title>
        <authorList>
            <person name="Liu Y.J."/>
            <person name="Jiang P.F."/>
            <person name="Han X.M."/>
            <person name="Li X.Y."/>
            <person name="Wang H.M."/>
            <person name="Wang Y.J."/>
            <person name="Wang X.X."/>
            <person name="Zeng Q.Y."/>
        </authorList>
    </citation>
    <scope>NUCLEOTIDE SEQUENCE [LARGE SCALE GENOMIC DNA]</scope>
    <source>
        <strain evidence="2">cv. PAL-ZL1</strain>
    </source>
</reference>
<evidence type="ECO:0000313" key="2">
    <source>
        <dbReference type="Proteomes" id="UP000309997"/>
    </source>
</evidence>
<dbReference type="Proteomes" id="UP000309997">
    <property type="component" value="Unassembled WGS sequence"/>
</dbReference>
<gene>
    <name evidence="1" type="ORF">D5086_002985</name>
</gene>
<evidence type="ECO:0000313" key="1">
    <source>
        <dbReference type="EMBL" id="KAL3611965.1"/>
    </source>
</evidence>